<evidence type="ECO:0000256" key="1">
    <source>
        <dbReference type="SAM" id="MobiDB-lite"/>
    </source>
</evidence>
<keyword evidence="2" id="KW-1133">Transmembrane helix</keyword>
<dbReference type="AlphaFoldDB" id="A0A351TYW5"/>
<gene>
    <name evidence="4" type="ORF">GXY80_02580</name>
</gene>
<keyword evidence="2" id="KW-0472">Membrane</keyword>
<dbReference type="InterPro" id="IPR007379">
    <property type="entry name" value="Tim44-like_dom"/>
</dbReference>
<evidence type="ECO:0000313" key="5">
    <source>
        <dbReference type="Proteomes" id="UP000777265"/>
    </source>
</evidence>
<keyword evidence="2" id="KW-0812">Transmembrane</keyword>
<proteinExistence type="predicted"/>
<dbReference type="Pfam" id="PF04280">
    <property type="entry name" value="Tim44"/>
    <property type="match status" value="1"/>
</dbReference>
<feature type="transmembrane region" description="Helical" evidence="2">
    <location>
        <begin position="84"/>
        <end position="103"/>
    </location>
</feature>
<dbReference type="SMART" id="SM00978">
    <property type="entry name" value="Tim44"/>
    <property type="match status" value="1"/>
</dbReference>
<evidence type="ECO:0000256" key="2">
    <source>
        <dbReference type="SAM" id="Phobius"/>
    </source>
</evidence>
<reference evidence="4" key="1">
    <citation type="journal article" date="2020" name="Biotechnol. Biofuels">
        <title>New insights from the biogas microbiome by comprehensive genome-resolved metagenomics of nearly 1600 species originating from multiple anaerobic digesters.</title>
        <authorList>
            <person name="Campanaro S."/>
            <person name="Treu L."/>
            <person name="Rodriguez-R L.M."/>
            <person name="Kovalovszki A."/>
            <person name="Ziels R.M."/>
            <person name="Maus I."/>
            <person name="Zhu X."/>
            <person name="Kougias P.G."/>
            <person name="Basile A."/>
            <person name="Luo G."/>
            <person name="Schluter A."/>
            <person name="Konstantinidis K.T."/>
            <person name="Angelidaki I."/>
        </authorList>
    </citation>
    <scope>NUCLEOTIDE SEQUENCE</scope>
    <source>
        <strain evidence="4">AS06rmzACSIP_7</strain>
    </source>
</reference>
<name>A0A351TYW5_9BACT</name>
<sequence length="327" mass="35718">MKNSTDLKWRTTAVLVALFFVFFVGMESLALARIGGGRSFGSRGFSSGSSSRTYQRSTPTRPTQPAQPTQPTQQPATPGMGRSFLSGLGGGLLGGMIGSMLFGGHAGAGGWGSGAGFGFGDFILILIILTIVYFVIKHFRARRTLGIGNTGMTYGSSPYREVEVYPSSPTTSSRGDIIVEGLRHIGEMDPGFSETVFKELAEDDFFKIQGAWTRRDLSPIKHLLTPQALNTFQEDASKLIADKQFNRLENIAVRQVEIVDAVQDQGEEYITVKFLASLLDYTVDEVTGKTVSGSSSDPVKFLEYWTFTRKVGEKDWRLAGITQEGDY</sequence>
<comment type="caution">
    <text evidence="4">The sequence shown here is derived from an EMBL/GenBank/DDBJ whole genome shotgun (WGS) entry which is preliminary data.</text>
</comment>
<reference evidence="4" key="2">
    <citation type="submission" date="2020-01" db="EMBL/GenBank/DDBJ databases">
        <authorList>
            <person name="Campanaro S."/>
        </authorList>
    </citation>
    <scope>NUCLEOTIDE SEQUENCE</scope>
    <source>
        <strain evidence="4">AS06rmzACSIP_7</strain>
    </source>
</reference>
<evidence type="ECO:0000313" key="4">
    <source>
        <dbReference type="EMBL" id="NLW34355.1"/>
    </source>
</evidence>
<accession>A0A351TYW5</accession>
<dbReference type="PANTHER" id="PTHR41542">
    <property type="entry name" value="BLL5807 PROTEIN"/>
    <property type="match status" value="1"/>
</dbReference>
<feature type="domain" description="Tim44-like" evidence="3">
    <location>
        <begin position="178"/>
        <end position="323"/>
    </location>
</feature>
<dbReference type="EMBL" id="JAAYEE010000041">
    <property type="protein sequence ID" value="NLW34355.1"/>
    <property type="molecule type" value="Genomic_DNA"/>
</dbReference>
<dbReference type="STRING" id="909663.GCA_000512235_00937"/>
<organism evidence="4 5">
    <name type="scientific">Syntrophorhabdus aromaticivorans</name>
    <dbReference type="NCBI Taxonomy" id="328301"/>
    <lineage>
        <taxon>Bacteria</taxon>
        <taxon>Pseudomonadati</taxon>
        <taxon>Thermodesulfobacteriota</taxon>
        <taxon>Syntrophorhabdia</taxon>
        <taxon>Syntrophorhabdales</taxon>
        <taxon>Syntrophorhabdaceae</taxon>
        <taxon>Syntrophorhabdus</taxon>
    </lineage>
</organism>
<dbReference type="Gene3D" id="3.10.450.240">
    <property type="match status" value="1"/>
</dbReference>
<dbReference type="SUPFAM" id="SSF54427">
    <property type="entry name" value="NTF2-like"/>
    <property type="match status" value="1"/>
</dbReference>
<dbReference type="PANTHER" id="PTHR41542:SF1">
    <property type="entry name" value="BLL5807 PROTEIN"/>
    <property type="match status" value="1"/>
</dbReference>
<dbReference type="Proteomes" id="UP000777265">
    <property type="component" value="Unassembled WGS sequence"/>
</dbReference>
<protein>
    <submittedName>
        <fullName evidence="4">Tim44 domain-containing protein</fullName>
    </submittedName>
</protein>
<feature type="transmembrane region" description="Helical" evidence="2">
    <location>
        <begin position="115"/>
        <end position="136"/>
    </location>
</feature>
<feature type="region of interest" description="Disordered" evidence="1">
    <location>
        <begin position="43"/>
        <end position="80"/>
    </location>
</feature>
<evidence type="ECO:0000259" key="3">
    <source>
        <dbReference type="SMART" id="SM00978"/>
    </source>
</evidence>
<dbReference type="InterPro" id="IPR032710">
    <property type="entry name" value="NTF2-like_dom_sf"/>
</dbReference>